<keyword evidence="3" id="KW-0472">Membrane</keyword>
<sequence length="544" mass="59539">MGTTDLLLSLFGWTFVPDFATKHLLNFIYHRSPIRIISSPPPPGSPQHRRHYALAYAAVIFSYLTYTLLQSARGMPPNFYQILGVPPDVDEAGLKLAFRAFAKRYHPDKPGVGRDGEALFMYVRDAFEALKDPVFDVMYALRFFLTLVRRFGPDVLGWRNHCKTTREFVRHGLMVSSGYHIVAGIVLLFMSAIGRPSVISFWRYVLFAALLAGELSFILSPFPASPSNINPPSPSLFSFLRPLSPSSASSTALSLSSSLAPTSFLQTLFPQRIPYQHILFLHQVFMFLSVAVSRVYPRVLMLFSEDGSVDANGNGKQLDAMEKAVWERVYGTLAIADREASVILHTILRSVSPPNSPTPTQPYHDPTLARMHPLSPAQTLEALEKVSPEIRDLIIEANIKNQTAGPIAEAWDAALRRALDAMLLKSRSGGGNSDSTGASRAGGTAGAAPNTQAPMTPRTKNFWEKDAVDADEIVTLVSASTSEETLNTIEPESESSLRSRPGSPRKGLSRVPSTPRLGGSGRESPTKAHSPVRKNSFGPGSGEF</sequence>
<keyword evidence="1" id="KW-0143">Chaperone</keyword>
<feature type="region of interest" description="Disordered" evidence="2">
    <location>
        <begin position="426"/>
        <end position="457"/>
    </location>
</feature>
<evidence type="ECO:0000256" key="1">
    <source>
        <dbReference type="ARBA" id="ARBA00023186"/>
    </source>
</evidence>
<dbReference type="InParanoid" id="A0A409XDY1"/>
<dbReference type="PANTHER" id="PTHR44360">
    <property type="entry name" value="DNAJ HOMOLOG SUBFAMILY B MEMBER 9"/>
    <property type="match status" value="1"/>
</dbReference>
<dbReference type="GO" id="GO:0036503">
    <property type="term" value="P:ERAD pathway"/>
    <property type="evidence" value="ECO:0007669"/>
    <property type="project" value="TreeGrafter"/>
</dbReference>
<evidence type="ECO:0000313" key="5">
    <source>
        <dbReference type="EMBL" id="PPQ88960.1"/>
    </source>
</evidence>
<feature type="compositionally biased region" description="Low complexity" evidence="2">
    <location>
        <begin position="494"/>
        <end position="505"/>
    </location>
</feature>
<dbReference type="OrthoDB" id="10250354at2759"/>
<reference evidence="5 6" key="1">
    <citation type="journal article" date="2018" name="Evol. Lett.">
        <title>Horizontal gene cluster transfer increased hallucinogenic mushroom diversity.</title>
        <authorList>
            <person name="Reynolds H.T."/>
            <person name="Vijayakumar V."/>
            <person name="Gluck-Thaler E."/>
            <person name="Korotkin H.B."/>
            <person name="Matheny P.B."/>
            <person name="Slot J.C."/>
        </authorList>
    </citation>
    <scope>NUCLEOTIDE SEQUENCE [LARGE SCALE GENOMIC DNA]</scope>
    <source>
        <strain evidence="5 6">2631</strain>
    </source>
</reference>
<feature type="compositionally biased region" description="Low complexity" evidence="2">
    <location>
        <begin position="435"/>
        <end position="448"/>
    </location>
</feature>
<dbReference type="AlphaFoldDB" id="A0A409XDY1"/>
<dbReference type="EMBL" id="NHYD01001970">
    <property type="protein sequence ID" value="PPQ88960.1"/>
    <property type="molecule type" value="Genomic_DNA"/>
</dbReference>
<dbReference type="GO" id="GO:0051787">
    <property type="term" value="F:misfolded protein binding"/>
    <property type="evidence" value="ECO:0007669"/>
    <property type="project" value="TreeGrafter"/>
</dbReference>
<comment type="caution">
    <text evidence="5">The sequence shown here is derived from an EMBL/GenBank/DDBJ whole genome shotgun (WGS) entry which is preliminary data.</text>
</comment>
<feature type="transmembrane region" description="Helical" evidence="3">
    <location>
        <begin position="168"/>
        <end position="189"/>
    </location>
</feature>
<dbReference type="InterPro" id="IPR051948">
    <property type="entry name" value="Hsp70_co-chaperone_J-domain"/>
</dbReference>
<feature type="region of interest" description="Disordered" evidence="2">
    <location>
        <begin position="479"/>
        <end position="544"/>
    </location>
</feature>
<feature type="compositionally biased region" description="Polar residues" evidence="2">
    <location>
        <begin position="479"/>
        <end position="488"/>
    </location>
</feature>
<dbReference type="SMART" id="SM00271">
    <property type="entry name" value="DnaJ"/>
    <property type="match status" value="1"/>
</dbReference>
<keyword evidence="6" id="KW-1185">Reference proteome</keyword>
<dbReference type="GO" id="GO:0051087">
    <property type="term" value="F:protein-folding chaperone binding"/>
    <property type="evidence" value="ECO:0007669"/>
    <property type="project" value="TreeGrafter"/>
</dbReference>
<accession>A0A409XDY1</accession>
<dbReference type="Gene3D" id="1.10.287.110">
    <property type="entry name" value="DnaJ domain"/>
    <property type="match status" value="1"/>
</dbReference>
<name>A0A409XDY1_PSICY</name>
<dbReference type="STRING" id="93625.A0A409XDY1"/>
<dbReference type="InterPro" id="IPR001623">
    <property type="entry name" value="DnaJ_domain"/>
</dbReference>
<proteinExistence type="predicted"/>
<evidence type="ECO:0000256" key="3">
    <source>
        <dbReference type="SAM" id="Phobius"/>
    </source>
</evidence>
<dbReference type="PROSITE" id="PS50076">
    <property type="entry name" value="DNAJ_2"/>
    <property type="match status" value="1"/>
</dbReference>
<organism evidence="5 6">
    <name type="scientific">Psilocybe cyanescens</name>
    <dbReference type="NCBI Taxonomy" id="93625"/>
    <lineage>
        <taxon>Eukaryota</taxon>
        <taxon>Fungi</taxon>
        <taxon>Dikarya</taxon>
        <taxon>Basidiomycota</taxon>
        <taxon>Agaricomycotina</taxon>
        <taxon>Agaricomycetes</taxon>
        <taxon>Agaricomycetidae</taxon>
        <taxon>Agaricales</taxon>
        <taxon>Agaricineae</taxon>
        <taxon>Strophariaceae</taxon>
        <taxon>Psilocybe</taxon>
    </lineage>
</organism>
<keyword evidence="3" id="KW-0812">Transmembrane</keyword>
<evidence type="ECO:0000313" key="6">
    <source>
        <dbReference type="Proteomes" id="UP000283269"/>
    </source>
</evidence>
<dbReference type="PANTHER" id="PTHR44360:SF1">
    <property type="entry name" value="DNAJ HOMOLOG SUBFAMILY B MEMBER 9"/>
    <property type="match status" value="1"/>
</dbReference>
<feature type="transmembrane region" description="Helical" evidence="3">
    <location>
        <begin position="50"/>
        <end position="69"/>
    </location>
</feature>
<dbReference type="SUPFAM" id="SSF46565">
    <property type="entry name" value="Chaperone J-domain"/>
    <property type="match status" value="1"/>
</dbReference>
<evidence type="ECO:0000259" key="4">
    <source>
        <dbReference type="PROSITE" id="PS50076"/>
    </source>
</evidence>
<protein>
    <recommendedName>
        <fullName evidence="4">J domain-containing protein</fullName>
    </recommendedName>
</protein>
<dbReference type="PRINTS" id="PR00625">
    <property type="entry name" value="JDOMAIN"/>
</dbReference>
<dbReference type="InterPro" id="IPR036869">
    <property type="entry name" value="J_dom_sf"/>
</dbReference>
<feature type="domain" description="J" evidence="4">
    <location>
        <begin position="78"/>
        <end position="152"/>
    </location>
</feature>
<dbReference type="CDD" id="cd06257">
    <property type="entry name" value="DnaJ"/>
    <property type="match status" value="1"/>
</dbReference>
<gene>
    <name evidence="5" type="ORF">CVT25_005059</name>
</gene>
<dbReference type="Pfam" id="PF00226">
    <property type="entry name" value="DnaJ"/>
    <property type="match status" value="1"/>
</dbReference>
<dbReference type="GO" id="GO:0005783">
    <property type="term" value="C:endoplasmic reticulum"/>
    <property type="evidence" value="ECO:0007669"/>
    <property type="project" value="TreeGrafter"/>
</dbReference>
<keyword evidence="3" id="KW-1133">Transmembrane helix</keyword>
<evidence type="ECO:0000256" key="2">
    <source>
        <dbReference type="SAM" id="MobiDB-lite"/>
    </source>
</evidence>
<dbReference type="Proteomes" id="UP000283269">
    <property type="component" value="Unassembled WGS sequence"/>
</dbReference>